<evidence type="ECO:0000313" key="6">
    <source>
        <dbReference type="Proteomes" id="UP001501020"/>
    </source>
</evidence>
<evidence type="ECO:0000313" key="5">
    <source>
        <dbReference type="EMBL" id="GAA2152957.1"/>
    </source>
</evidence>
<dbReference type="Gene3D" id="1.10.287.130">
    <property type="match status" value="1"/>
</dbReference>
<evidence type="ECO:0000259" key="4">
    <source>
        <dbReference type="SMART" id="SM00388"/>
    </source>
</evidence>
<proteinExistence type="predicted"/>
<gene>
    <name evidence="5" type="ORF">GCM10009727_59070</name>
</gene>
<dbReference type="CDD" id="cd00082">
    <property type="entry name" value="HisKA"/>
    <property type="match status" value="1"/>
</dbReference>
<comment type="caution">
    <text evidence="5">The sequence shown here is derived from an EMBL/GenBank/DDBJ whole genome shotgun (WGS) entry which is preliminary data.</text>
</comment>
<feature type="domain" description="Signal transduction histidine kinase dimerisation/phosphoacceptor" evidence="4">
    <location>
        <begin position="1"/>
        <end position="60"/>
    </location>
</feature>
<sequence>MCGASHDLRSPLTGLQTRLQEALADPDADSRRVLHAALQDAEQLGDIVSDLLELARLDAGAPTEKRSTCAGWSATCWAEFPASTRWTPTWTSPPWWTAPGPA</sequence>
<evidence type="ECO:0000256" key="2">
    <source>
        <dbReference type="ARBA" id="ARBA00004236"/>
    </source>
</evidence>
<accession>A0ABP5LVS4</accession>
<dbReference type="Proteomes" id="UP001501020">
    <property type="component" value="Unassembled WGS sequence"/>
</dbReference>
<dbReference type="EC" id="2.7.13.3" evidence="3"/>
<evidence type="ECO:0000256" key="3">
    <source>
        <dbReference type="ARBA" id="ARBA00012438"/>
    </source>
</evidence>
<dbReference type="EMBL" id="BAAAMR010000060">
    <property type="protein sequence ID" value="GAA2152957.1"/>
    <property type="molecule type" value="Genomic_DNA"/>
</dbReference>
<comment type="subcellular location">
    <subcellularLocation>
        <location evidence="2">Cell membrane</location>
    </subcellularLocation>
</comment>
<name>A0ABP5LVS4_9ACTN</name>
<dbReference type="InterPro" id="IPR036097">
    <property type="entry name" value="HisK_dim/P_sf"/>
</dbReference>
<dbReference type="SMART" id="SM00388">
    <property type="entry name" value="HisKA"/>
    <property type="match status" value="1"/>
</dbReference>
<organism evidence="5 6">
    <name type="scientific">Actinomadura napierensis</name>
    <dbReference type="NCBI Taxonomy" id="267854"/>
    <lineage>
        <taxon>Bacteria</taxon>
        <taxon>Bacillati</taxon>
        <taxon>Actinomycetota</taxon>
        <taxon>Actinomycetes</taxon>
        <taxon>Streptosporangiales</taxon>
        <taxon>Thermomonosporaceae</taxon>
        <taxon>Actinomadura</taxon>
    </lineage>
</organism>
<dbReference type="InterPro" id="IPR003661">
    <property type="entry name" value="HisK_dim/P_dom"/>
</dbReference>
<reference evidence="6" key="1">
    <citation type="journal article" date="2019" name="Int. J. Syst. Evol. Microbiol.">
        <title>The Global Catalogue of Microorganisms (GCM) 10K type strain sequencing project: providing services to taxonomists for standard genome sequencing and annotation.</title>
        <authorList>
            <consortium name="The Broad Institute Genomics Platform"/>
            <consortium name="The Broad Institute Genome Sequencing Center for Infectious Disease"/>
            <person name="Wu L."/>
            <person name="Ma J."/>
        </authorList>
    </citation>
    <scope>NUCLEOTIDE SEQUENCE [LARGE SCALE GENOMIC DNA]</scope>
    <source>
        <strain evidence="6">JCM 13850</strain>
    </source>
</reference>
<dbReference type="RefSeq" id="WP_344274213.1">
    <property type="nucleotide sequence ID" value="NZ_BAAAMR010000060.1"/>
</dbReference>
<evidence type="ECO:0000256" key="1">
    <source>
        <dbReference type="ARBA" id="ARBA00000085"/>
    </source>
</evidence>
<protein>
    <recommendedName>
        <fullName evidence="3">histidine kinase</fullName>
        <ecNumber evidence="3">2.7.13.3</ecNumber>
    </recommendedName>
</protein>
<keyword evidence="6" id="KW-1185">Reference proteome</keyword>
<comment type="catalytic activity">
    <reaction evidence="1">
        <text>ATP + protein L-histidine = ADP + protein N-phospho-L-histidine.</text>
        <dbReference type="EC" id="2.7.13.3"/>
    </reaction>
</comment>
<dbReference type="SUPFAM" id="SSF47384">
    <property type="entry name" value="Homodimeric domain of signal transducing histidine kinase"/>
    <property type="match status" value="1"/>
</dbReference>
<dbReference type="Pfam" id="PF00512">
    <property type="entry name" value="HisKA"/>
    <property type="match status" value="1"/>
</dbReference>